<dbReference type="PANTHER" id="PTHR14516:SF3">
    <property type="entry name" value="DELTA-1-PYRROLINE-5-CARBOXYLATE DEHYDROGENASE, MITOCHONDRIAL"/>
    <property type="match status" value="1"/>
</dbReference>
<organism evidence="1 2">
    <name type="scientific">Chloebia gouldiae</name>
    <name type="common">Gouldian finch</name>
    <name type="synonym">Erythrura gouldiae</name>
    <dbReference type="NCBI Taxonomy" id="44316"/>
    <lineage>
        <taxon>Eukaryota</taxon>
        <taxon>Metazoa</taxon>
        <taxon>Chordata</taxon>
        <taxon>Craniata</taxon>
        <taxon>Vertebrata</taxon>
        <taxon>Euteleostomi</taxon>
        <taxon>Archelosauria</taxon>
        <taxon>Archosauria</taxon>
        <taxon>Dinosauria</taxon>
        <taxon>Saurischia</taxon>
        <taxon>Theropoda</taxon>
        <taxon>Coelurosauria</taxon>
        <taxon>Aves</taxon>
        <taxon>Neognathae</taxon>
        <taxon>Neoaves</taxon>
        <taxon>Telluraves</taxon>
        <taxon>Australaves</taxon>
        <taxon>Passeriformes</taxon>
        <taxon>Passeroidea</taxon>
        <taxon>Passeridae</taxon>
        <taxon>Chloebia</taxon>
    </lineage>
</organism>
<dbReference type="OrthoDB" id="5322683at2759"/>
<dbReference type="InterPro" id="IPR016162">
    <property type="entry name" value="Ald_DH_N"/>
</dbReference>
<dbReference type="Gene3D" id="3.40.605.10">
    <property type="entry name" value="Aldehyde Dehydrogenase, Chain A, domain 1"/>
    <property type="match status" value="1"/>
</dbReference>
<keyword evidence="2" id="KW-1185">Reference proteome</keyword>
<accession>A0A3L8Q515</accession>
<dbReference type="EMBL" id="QUSF01007695">
    <property type="protein sequence ID" value="RLV62421.1"/>
    <property type="molecule type" value="Genomic_DNA"/>
</dbReference>
<evidence type="ECO:0000313" key="1">
    <source>
        <dbReference type="EMBL" id="RLV62421.1"/>
    </source>
</evidence>
<name>A0A3L8Q515_CHLGU</name>
<evidence type="ECO:0000313" key="2">
    <source>
        <dbReference type="Proteomes" id="UP000276834"/>
    </source>
</evidence>
<comment type="caution">
    <text evidence="1">The sequence shown here is derived from an EMBL/GenBank/DDBJ whole genome shotgun (WGS) entry which is preliminary data.</text>
</comment>
<dbReference type="Proteomes" id="UP000276834">
    <property type="component" value="Unassembled WGS sequence"/>
</dbReference>
<dbReference type="PANTHER" id="PTHR14516">
    <property type="entry name" value="1-PYRROLINE-5-CARBOXYLATE DEHYDROGENASE FAMILY MEMBER"/>
    <property type="match status" value="1"/>
</dbReference>
<sequence length="85" mass="9284">MPGACSPFPLPALADLKGKTEDIPCVVGGEEVWTPTVRYQLSPFNHAHKVAKFCYASKVSTPVCPPSSSLKVFWGSSSIWPWFSK</sequence>
<dbReference type="AlphaFoldDB" id="A0A3L8Q515"/>
<reference evidence="1 2" key="1">
    <citation type="journal article" date="2018" name="Proc. R. Soc. B">
        <title>A non-coding region near Follistatin controls head colour polymorphism in the Gouldian finch.</title>
        <authorList>
            <person name="Toomey M.B."/>
            <person name="Marques C.I."/>
            <person name="Andrade P."/>
            <person name="Araujo P.M."/>
            <person name="Sabatino S."/>
            <person name="Gazda M.A."/>
            <person name="Afonso S."/>
            <person name="Lopes R.J."/>
            <person name="Corbo J.C."/>
            <person name="Carneiro M."/>
        </authorList>
    </citation>
    <scope>NUCLEOTIDE SEQUENCE [LARGE SCALE GENOMIC DNA]</scope>
    <source>
        <strain evidence="1">Red01</strain>
        <tissue evidence="1">Muscle</tissue>
    </source>
</reference>
<gene>
    <name evidence="1" type="ORF">DV515_00019333</name>
</gene>
<protein>
    <submittedName>
        <fullName evidence="1">Uncharacterized protein</fullName>
    </submittedName>
</protein>
<dbReference type="GO" id="GO:0003842">
    <property type="term" value="F:L-glutamate gamma-semialdehyde dehydrogenase activity"/>
    <property type="evidence" value="ECO:0007669"/>
    <property type="project" value="TreeGrafter"/>
</dbReference>
<proteinExistence type="predicted"/>